<dbReference type="Gene3D" id="3.40.50.1440">
    <property type="entry name" value="Tubulin/FtsZ, GTPase domain"/>
    <property type="match status" value="1"/>
</dbReference>
<feature type="domain" description="Tubulin/FtsZ GTPase" evidence="1">
    <location>
        <begin position="18"/>
        <end position="106"/>
    </location>
</feature>
<protein>
    <recommendedName>
        <fullName evidence="1">Tubulin/FtsZ GTPase domain-containing protein</fullName>
    </recommendedName>
</protein>
<accession>A0A6N2AN26</accession>
<dbReference type="InterPro" id="IPR003008">
    <property type="entry name" value="Tubulin_FtsZ_GTPase"/>
</dbReference>
<dbReference type="InterPro" id="IPR036525">
    <property type="entry name" value="Tubulin/FtsZ_GTPase_sf"/>
</dbReference>
<sequence>MFSSFVHISPDLSSKMREIIRIQGGQCGNQIGAKFSEGFCAKHDIDSTRHYNGDSDLYLRELMCITSTMENIISGPYGQTFHHDYFVLGQAGAGNNWAKVHYTKGTK</sequence>
<evidence type="ECO:0000313" key="2">
    <source>
        <dbReference type="EMBL" id="TMW82924.1"/>
    </source>
</evidence>
<dbReference type="PANTHER" id="PTHR36527">
    <property type="entry name" value="OS01G0282866 PROTEIN"/>
    <property type="match status" value="1"/>
</dbReference>
<dbReference type="PANTHER" id="PTHR36527:SF3">
    <property type="entry name" value="OS01G0282866 PROTEIN"/>
    <property type="match status" value="1"/>
</dbReference>
<dbReference type="GO" id="GO:0005525">
    <property type="term" value="F:GTP binding"/>
    <property type="evidence" value="ECO:0007669"/>
    <property type="project" value="InterPro"/>
</dbReference>
<dbReference type="EMBL" id="RXGB01015255">
    <property type="protein sequence ID" value="TMW82924.1"/>
    <property type="molecule type" value="Genomic_DNA"/>
</dbReference>
<organism evidence="2">
    <name type="scientific">Solanum chilense</name>
    <name type="common">Tomato</name>
    <name type="synonym">Lycopersicon chilense</name>
    <dbReference type="NCBI Taxonomy" id="4083"/>
    <lineage>
        <taxon>Eukaryota</taxon>
        <taxon>Viridiplantae</taxon>
        <taxon>Streptophyta</taxon>
        <taxon>Embryophyta</taxon>
        <taxon>Tracheophyta</taxon>
        <taxon>Spermatophyta</taxon>
        <taxon>Magnoliopsida</taxon>
        <taxon>eudicotyledons</taxon>
        <taxon>Gunneridae</taxon>
        <taxon>Pentapetalae</taxon>
        <taxon>asterids</taxon>
        <taxon>lamiids</taxon>
        <taxon>Solanales</taxon>
        <taxon>Solanaceae</taxon>
        <taxon>Solanoideae</taxon>
        <taxon>Solaneae</taxon>
        <taxon>Solanum</taxon>
        <taxon>Solanum subgen. Lycopersicon</taxon>
    </lineage>
</organism>
<dbReference type="Pfam" id="PF00091">
    <property type="entry name" value="Tubulin"/>
    <property type="match status" value="1"/>
</dbReference>
<gene>
    <name evidence="2" type="ORF">EJD97_003863</name>
</gene>
<evidence type="ECO:0000259" key="1">
    <source>
        <dbReference type="Pfam" id="PF00091"/>
    </source>
</evidence>
<dbReference type="SUPFAM" id="SSF52490">
    <property type="entry name" value="Tubulin nucleotide-binding domain-like"/>
    <property type="match status" value="1"/>
</dbReference>
<comment type="caution">
    <text evidence="2">The sequence shown here is derived from an EMBL/GenBank/DDBJ whole genome shotgun (WGS) entry which is preliminary data.</text>
</comment>
<dbReference type="AlphaFoldDB" id="A0A6N2AN26"/>
<name>A0A6N2AN26_SOLCI</name>
<proteinExistence type="predicted"/>
<reference evidence="2" key="1">
    <citation type="submission" date="2019-05" db="EMBL/GenBank/DDBJ databases">
        <title>The de novo reference genome and transcriptome assemblies of the wild tomato species Solanum chilense.</title>
        <authorList>
            <person name="Stam R."/>
            <person name="Nosenko T."/>
            <person name="Hoerger A.C."/>
            <person name="Stephan W."/>
            <person name="Seidel M.A."/>
            <person name="Kuhn J.M.M."/>
            <person name="Haberer G."/>
            <person name="Tellier A."/>
        </authorList>
    </citation>
    <scope>NUCLEOTIDE SEQUENCE</scope>
    <source>
        <tissue evidence="2">Mature leaves</tissue>
    </source>
</reference>